<name>A0A1S6LVH0_9VIRU</name>
<feature type="compositionally biased region" description="Basic residues" evidence="3">
    <location>
        <begin position="10"/>
        <end position="32"/>
    </location>
</feature>
<dbReference type="Pfam" id="PF00729">
    <property type="entry name" value="Viral_coat"/>
    <property type="match status" value="1"/>
</dbReference>
<dbReference type="SUPFAM" id="SSF88633">
    <property type="entry name" value="Positive stranded ssRNA viruses"/>
    <property type="match status" value="1"/>
</dbReference>
<sequence length="445" mass="47806">MPSSRYSLAARKRRKVAPRRAPARRIKRRRAPYRSSRGGWMSSIGRGIGHVAGSLAGGVARGIGYNYGIGKSVLPSSVTDIASSAYNYGSRILGMGDYKLARNSLMTSKGQVPFMHSSKDGVRVRHREFLQDVSSSVTFVNTVYDVNPGLSSCFPWLSALAQNFEEYRLEGMVFEFKSTAANLVSGTNNALGTVIMAADYNSAAPNFVNKAQMENAMWSNSTSTIEGMCMPIECAPSLNPLSNMYIRTGAVPSGQDQRMYDLCNLQIATVGSQAAAVIGELWVTYDVVLLKPVLDSGLALASQSSHFSLTAPAVTTAYFGTSRVNLYDSIGILLSGTVLTFPLGSNGTYQIVYAAYGASTSVSAPTHTLVNCTNVADTFDNASLTVLNNSGATDTKYCEVFYVNISDPTLQATVTYSVGTLCGTPTYGDLYIQQVNDNIRLNVFA</sequence>
<dbReference type="Gene3D" id="2.60.120.20">
    <property type="match status" value="1"/>
</dbReference>
<feature type="region of interest" description="Disordered" evidence="3">
    <location>
        <begin position="1"/>
        <end position="37"/>
    </location>
</feature>
<dbReference type="InterPro" id="IPR000937">
    <property type="entry name" value="Capsid_prot_S-dom_vir"/>
</dbReference>
<proteinExistence type="inferred from homology"/>
<keyword evidence="2" id="KW-0167">Capsid protein</keyword>
<comment type="similarity">
    <text evidence="1">Belongs to the icosahedral plant coat protein family.</text>
</comment>
<evidence type="ECO:0000313" key="5">
    <source>
        <dbReference type="EMBL" id="AQU11713.1"/>
    </source>
</evidence>
<feature type="domain" description="Icosahedral viral capsid protein S" evidence="4">
    <location>
        <begin position="109"/>
        <end position="293"/>
    </location>
</feature>
<organism evidence="5">
    <name type="scientific">Cruciviridae sp</name>
    <dbReference type="NCBI Taxonomy" id="1955495"/>
    <lineage>
        <taxon>Viruses</taxon>
        <taxon>Cruciviruses</taxon>
    </lineage>
</organism>
<evidence type="ECO:0000256" key="1">
    <source>
        <dbReference type="ARBA" id="ARBA00007446"/>
    </source>
</evidence>
<reference evidence="5" key="1">
    <citation type="journal article" date="2016" name="Virus Evol.">
        <title>Diversity and comparative genomics of chimeric viruses in Sphagnum-dominated peatlands.</title>
        <authorList>
            <person name="Quaiser A."/>
            <person name="Krupovic M."/>
            <person name="Dufresne A."/>
            <person name="Francez A.J."/>
            <person name="Roux S."/>
        </authorList>
    </citation>
    <scope>NUCLEOTIDE SEQUENCE</scope>
    <source>
        <strain evidence="5">CRUV-18-B</strain>
    </source>
</reference>
<evidence type="ECO:0000256" key="2">
    <source>
        <dbReference type="ARBA" id="ARBA00022561"/>
    </source>
</evidence>
<evidence type="ECO:0000259" key="4">
    <source>
        <dbReference type="Pfam" id="PF00729"/>
    </source>
</evidence>
<protein>
    <submittedName>
        <fullName evidence="5">Capsid protein</fullName>
    </submittedName>
</protein>
<keyword evidence="2" id="KW-0946">Virion</keyword>
<accession>A0A1S6LVH0</accession>
<dbReference type="EMBL" id="KX388497">
    <property type="protein sequence ID" value="AQU11713.1"/>
    <property type="molecule type" value="Genomic_DNA"/>
</dbReference>
<dbReference type="GO" id="GO:0019028">
    <property type="term" value="C:viral capsid"/>
    <property type="evidence" value="ECO:0007669"/>
    <property type="project" value="UniProtKB-KW"/>
</dbReference>
<dbReference type="InterPro" id="IPR029053">
    <property type="entry name" value="Viral_coat"/>
</dbReference>
<evidence type="ECO:0000256" key="3">
    <source>
        <dbReference type="SAM" id="MobiDB-lite"/>
    </source>
</evidence>
<dbReference type="GO" id="GO:0005198">
    <property type="term" value="F:structural molecule activity"/>
    <property type="evidence" value="ECO:0007669"/>
    <property type="project" value="InterPro"/>
</dbReference>